<sequence length="106" mass="11501">IFYEVCPEIIRSFVHYPQTVTGAEAHSIIAVNGKCVPNSSPFGSIKYPTYVCKATGSWDMANGECRCNKGYASSIKYNTCTAYIICVVAVVVVGKGRLSKKAQLNL</sequence>
<keyword evidence="2" id="KW-0547">Nucleotide-binding</keyword>
<keyword evidence="7" id="KW-1185">Reference proteome</keyword>
<dbReference type="STRING" id="387005.A0A183HIR8"/>
<keyword evidence="4" id="KW-0472">Membrane</keyword>
<protein>
    <submittedName>
        <fullName evidence="8">Sushi domain-containing protein</fullName>
    </submittedName>
</protein>
<comment type="subcellular location">
    <subcellularLocation>
        <location evidence="1">Membrane</location>
        <topology evidence="1">Single-pass membrane protein</topology>
    </subcellularLocation>
</comment>
<dbReference type="Gene3D" id="2.60.40.1770">
    <property type="entry name" value="ephrin a2 ectodomain"/>
    <property type="match status" value="1"/>
</dbReference>
<evidence type="ECO:0000313" key="7">
    <source>
        <dbReference type="Proteomes" id="UP000267606"/>
    </source>
</evidence>
<reference evidence="6 7" key="2">
    <citation type="submission" date="2018-11" db="EMBL/GenBank/DDBJ databases">
        <authorList>
            <consortium name="Pathogen Informatics"/>
        </authorList>
    </citation>
    <scope>NUCLEOTIDE SEQUENCE [LARGE SCALE GENOMIC DNA]</scope>
</reference>
<dbReference type="PANTHER" id="PTHR46877">
    <property type="entry name" value="EPH RECEPTOR A5"/>
    <property type="match status" value="1"/>
</dbReference>
<dbReference type="EMBL" id="UZAJ01007679">
    <property type="protein sequence ID" value="VDO50726.1"/>
    <property type="molecule type" value="Genomic_DNA"/>
</dbReference>
<proteinExistence type="predicted"/>
<evidence type="ECO:0000256" key="5">
    <source>
        <dbReference type="ARBA" id="ARBA00023170"/>
    </source>
</evidence>
<evidence type="ECO:0000256" key="3">
    <source>
        <dbReference type="ARBA" id="ARBA00022840"/>
    </source>
</evidence>
<evidence type="ECO:0000313" key="6">
    <source>
        <dbReference type="EMBL" id="VDO50726.1"/>
    </source>
</evidence>
<name>A0A183HIR8_9BILA</name>
<dbReference type="PANTHER" id="PTHR46877:SF14">
    <property type="entry name" value="RECEPTOR PROTEIN-TYROSINE KINASE"/>
    <property type="match status" value="1"/>
</dbReference>
<accession>A0A183HIR8</accession>
<dbReference type="WBParaSite" id="OFLC_0000737901-mRNA-1">
    <property type="protein sequence ID" value="OFLC_0000737901-mRNA-1"/>
    <property type="gene ID" value="OFLC_0000737901"/>
</dbReference>
<dbReference type="Proteomes" id="UP000267606">
    <property type="component" value="Unassembled WGS sequence"/>
</dbReference>
<evidence type="ECO:0000256" key="1">
    <source>
        <dbReference type="ARBA" id="ARBA00004167"/>
    </source>
</evidence>
<dbReference type="InterPro" id="IPR050449">
    <property type="entry name" value="Ephrin_rcpt_TKs"/>
</dbReference>
<organism evidence="8">
    <name type="scientific">Onchocerca flexuosa</name>
    <dbReference type="NCBI Taxonomy" id="387005"/>
    <lineage>
        <taxon>Eukaryota</taxon>
        <taxon>Metazoa</taxon>
        <taxon>Ecdysozoa</taxon>
        <taxon>Nematoda</taxon>
        <taxon>Chromadorea</taxon>
        <taxon>Rhabditida</taxon>
        <taxon>Spirurina</taxon>
        <taxon>Spiruromorpha</taxon>
        <taxon>Filarioidea</taxon>
        <taxon>Onchocercidae</taxon>
        <taxon>Onchocerca</taxon>
    </lineage>
</organism>
<reference evidence="8" key="1">
    <citation type="submission" date="2016-06" db="UniProtKB">
        <authorList>
            <consortium name="WormBaseParasite"/>
        </authorList>
    </citation>
    <scope>IDENTIFICATION</scope>
</reference>
<keyword evidence="3" id="KW-0067">ATP-binding</keyword>
<evidence type="ECO:0000256" key="4">
    <source>
        <dbReference type="ARBA" id="ARBA00023136"/>
    </source>
</evidence>
<gene>
    <name evidence="6" type="ORF">OFLC_LOCUS7380</name>
</gene>
<dbReference type="GO" id="GO:0005886">
    <property type="term" value="C:plasma membrane"/>
    <property type="evidence" value="ECO:0007669"/>
    <property type="project" value="TreeGrafter"/>
</dbReference>
<evidence type="ECO:0000313" key="8">
    <source>
        <dbReference type="WBParaSite" id="OFLC_0000737901-mRNA-1"/>
    </source>
</evidence>
<keyword evidence="5" id="KW-0675">Receptor</keyword>
<dbReference type="GO" id="GO:0005524">
    <property type="term" value="F:ATP binding"/>
    <property type="evidence" value="ECO:0007669"/>
    <property type="project" value="UniProtKB-KW"/>
</dbReference>
<dbReference type="Pfam" id="PF25599">
    <property type="entry name" value="Ephrin_CRD"/>
    <property type="match status" value="1"/>
</dbReference>
<dbReference type="AlphaFoldDB" id="A0A183HIR8"/>
<evidence type="ECO:0000256" key="2">
    <source>
        <dbReference type="ARBA" id="ARBA00022741"/>
    </source>
</evidence>